<evidence type="ECO:0000259" key="2">
    <source>
        <dbReference type="Pfam" id="PF01370"/>
    </source>
</evidence>
<organism evidence="3 4">
    <name type="scientific">Actinia tenebrosa</name>
    <name type="common">Australian red waratah sea anemone</name>
    <dbReference type="NCBI Taxonomy" id="6105"/>
    <lineage>
        <taxon>Eukaryota</taxon>
        <taxon>Metazoa</taxon>
        <taxon>Cnidaria</taxon>
        <taxon>Anthozoa</taxon>
        <taxon>Hexacorallia</taxon>
        <taxon>Actiniaria</taxon>
        <taxon>Actiniidae</taxon>
        <taxon>Actinia</taxon>
    </lineage>
</organism>
<sequence>MPHPSEDCASLNSHNRNGVSSDVVQDDNEGFNPAVLNGSKKETKDSTMNGARNGIPVVGKRFPRVLVTGGAGYLGTSVVPLLLQKDYEVLVYDQMLWGVSGLLPCVGNRRLKIVNGNILDVRHLRECMAKCDAVIHLAAIVGYPACEKDPELAREVNEQGTKNVVGCLRRGQALIYASTGSCYGAIPDGMCTEDTPICPLTLYGSSKAEGEKAVMKAPSAVSLRLATVFGISPRLRLDLLVNDLTHKAITEKQFDLYQGEFRRTFLHVKDAARAFVFALENYEEMKGTVFNVGDERMNMSKSEVAECIEKSVPECNITKSDSGEDKDKRNYEVCYQKIRELGFEATISVEEGIEELLKILPFVTPEEALKARNV</sequence>
<dbReference type="InterPro" id="IPR001509">
    <property type="entry name" value="Epimerase_deHydtase"/>
</dbReference>
<feature type="compositionally biased region" description="Polar residues" evidence="1">
    <location>
        <begin position="10"/>
        <end position="23"/>
    </location>
</feature>
<dbReference type="CDD" id="cd08946">
    <property type="entry name" value="SDR_e"/>
    <property type="match status" value="1"/>
</dbReference>
<dbReference type="PANTHER" id="PTHR43245">
    <property type="entry name" value="BIFUNCTIONAL POLYMYXIN RESISTANCE PROTEIN ARNA"/>
    <property type="match status" value="1"/>
</dbReference>
<dbReference type="InterPro" id="IPR036291">
    <property type="entry name" value="NAD(P)-bd_dom_sf"/>
</dbReference>
<keyword evidence="3" id="KW-1185">Reference proteome</keyword>
<dbReference type="OrthoDB" id="16464at2759"/>
<dbReference type="GeneID" id="116306305"/>
<name>A0A6P8J3N9_ACTTE</name>
<proteinExistence type="predicted"/>
<dbReference type="RefSeq" id="XP_031572200.1">
    <property type="nucleotide sequence ID" value="XM_031716340.1"/>
</dbReference>
<dbReference type="SUPFAM" id="SSF51735">
    <property type="entry name" value="NAD(P)-binding Rossmann-fold domains"/>
    <property type="match status" value="1"/>
</dbReference>
<dbReference type="AlphaFoldDB" id="A0A6P8J3N9"/>
<feature type="region of interest" description="Disordered" evidence="1">
    <location>
        <begin position="1"/>
        <end position="52"/>
    </location>
</feature>
<feature type="domain" description="NAD-dependent epimerase/dehydratase" evidence="2">
    <location>
        <begin position="65"/>
        <end position="293"/>
    </location>
</feature>
<evidence type="ECO:0000256" key="1">
    <source>
        <dbReference type="SAM" id="MobiDB-lite"/>
    </source>
</evidence>
<reference evidence="4 5" key="1">
    <citation type="submission" date="2025-04" db="UniProtKB">
        <authorList>
            <consortium name="RefSeq"/>
        </authorList>
    </citation>
    <scope>IDENTIFICATION</scope>
    <source>
        <tissue evidence="4 5">Tentacle</tissue>
    </source>
</reference>
<dbReference type="RefSeq" id="XP_031572208.1">
    <property type="nucleotide sequence ID" value="XM_031716348.1"/>
</dbReference>
<dbReference type="InterPro" id="IPR050177">
    <property type="entry name" value="Lipid_A_modif_metabolic_enz"/>
</dbReference>
<accession>A0A6P8J3N9</accession>
<protein>
    <submittedName>
        <fullName evidence="4 5">Uncharacterized protein LOC116306305</fullName>
    </submittedName>
</protein>
<dbReference type="Gene3D" id="3.40.50.720">
    <property type="entry name" value="NAD(P)-binding Rossmann-like Domain"/>
    <property type="match status" value="1"/>
</dbReference>
<evidence type="ECO:0000313" key="5">
    <source>
        <dbReference type="RefSeq" id="XP_031572208.1"/>
    </source>
</evidence>
<dbReference type="KEGG" id="aten:116306305"/>
<dbReference type="Proteomes" id="UP000515163">
    <property type="component" value="Unplaced"/>
</dbReference>
<dbReference type="PANTHER" id="PTHR43245:SF23">
    <property type="entry name" value="NAD(P)-BINDING DOMAIN-CONTAINING PROTEIN"/>
    <property type="match status" value="1"/>
</dbReference>
<evidence type="ECO:0000313" key="3">
    <source>
        <dbReference type="Proteomes" id="UP000515163"/>
    </source>
</evidence>
<dbReference type="Pfam" id="PF01370">
    <property type="entry name" value="Epimerase"/>
    <property type="match status" value="1"/>
</dbReference>
<gene>
    <name evidence="4 5" type="primary">LOC116306305</name>
</gene>
<evidence type="ECO:0000313" key="4">
    <source>
        <dbReference type="RefSeq" id="XP_031572200.1"/>
    </source>
</evidence>